<gene>
    <name evidence="2" type="ORF">B0T19DRAFT_430250</name>
</gene>
<dbReference type="EMBL" id="JAUEPO010000005">
    <property type="protein sequence ID" value="KAK3320713.1"/>
    <property type="molecule type" value="Genomic_DNA"/>
</dbReference>
<name>A0AAE0I8S9_9PEZI</name>
<proteinExistence type="predicted"/>
<reference evidence="2" key="2">
    <citation type="submission" date="2023-06" db="EMBL/GenBank/DDBJ databases">
        <authorList>
            <consortium name="Lawrence Berkeley National Laboratory"/>
            <person name="Haridas S."/>
            <person name="Hensen N."/>
            <person name="Bonometti L."/>
            <person name="Westerberg I."/>
            <person name="Brannstrom I.O."/>
            <person name="Guillou S."/>
            <person name="Cros-Aarteil S."/>
            <person name="Calhoun S."/>
            <person name="Kuo A."/>
            <person name="Mondo S."/>
            <person name="Pangilinan J."/>
            <person name="Riley R."/>
            <person name="Labutti K."/>
            <person name="Andreopoulos B."/>
            <person name="Lipzen A."/>
            <person name="Chen C."/>
            <person name="Yanf M."/>
            <person name="Daum C."/>
            <person name="Ng V."/>
            <person name="Clum A."/>
            <person name="Steindorff A."/>
            <person name="Ohm R."/>
            <person name="Martin F."/>
            <person name="Silar P."/>
            <person name="Natvig D."/>
            <person name="Lalanne C."/>
            <person name="Gautier V."/>
            <person name="Ament-Velasquez S.L."/>
            <person name="Kruys A."/>
            <person name="Hutchinson M.I."/>
            <person name="Powell A.J."/>
            <person name="Barry K."/>
            <person name="Miller A.N."/>
            <person name="Grigoriev I.V."/>
            <person name="Debuchy R."/>
            <person name="Gladieux P."/>
            <person name="Thoren M.H."/>
            <person name="Johannesson H."/>
        </authorList>
    </citation>
    <scope>NUCLEOTIDE SEQUENCE</scope>
    <source>
        <strain evidence="2">SMH4131-1</strain>
    </source>
</reference>
<organism evidence="2 3">
    <name type="scientific">Cercophora scortea</name>
    <dbReference type="NCBI Taxonomy" id="314031"/>
    <lineage>
        <taxon>Eukaryota</taxon>
        <taxon>Fungi</taxon>
        <taxon>Dikarya</taxon>
        <taxon>Ascomycota</taxon>
        <taxon>Pezizomycotina</taxon>
        <taxon>Sordariomycetes</taxon>
        <taxon>Sordariomycetidae</taxon>
        <taxon>Sordariales</taxon>
        <taxon>Lasiosphaeriaceae</taxon>
        <taxon>Cercophora</taxon>
    </lineage>
</organism>
<reference evidence="2" key="1">
    <citation type="journal article" date="2023" name="Mol. Phylogenet. Evol.">
        <title>Genome-scale phylogeny and comparative genomics of the fungal order Sordariales.</title>
        <authorList>
            <person name="Hensen N."/>
            <person name="Bonometti L."/>
            <person name="Westerberg I."/>
            <person name="Brannstrom I.O."/>
            <person name="Guillou S."/>
            <person name="Cros-Aarteil S."/>
            <person name="Calhoun S."/>
            <person name="Haridas S."/>
            <person name="Kuo A."/>
            <person name="Mondo S."/>
            <person name="Pangilinan J."/>
            <person name="Riley R."/>
            <person name="LaButti K."/>
            <person name="Andreopoulos B."/>
            <person name="Lipzen A."/>
            <person name="Chen C."/>
            <person name="Yan M."/>
            <person name="Daum C."/>
            <person name="Ng V."/>
            <person name="Clum A."/>
            <person name="Steindorff A."/>
            <person name="Ohm R.A."/>
            <person name="Martin F."/>
            <person name="Silar P."/>
            <person name="Natvig D.O."/>
            <person name="Lalanne C."/>
            <person name="Gautier V."/>
            <person name="Ament-Velasquez S.L."/>
            <person name="Kruys A."/>
            <person name="Hutchinson M.I."/>
            <person name="Powell A.J."/>
            <person name="Barry K."/>
            <person name="Miller A.N."/>
            <person name="Grigoriev I.V."/>
            <person name="Debuchy R."/>
            <person name="Gladieux P."/>
            <person name="Hiltunen Thoren M."/>
            <person name="Johannesson H."/>
        </authorList>
    </citation>
    <scope>NUCLEOTIDE SEQUENCE</scope>
    <source>
        <strain evidence="2">SMH4131-1</strain>
    </source>
</reference>
<feature type="compositionally biased region" description="Low complexity" evidence="1">
    <location>
        <begin position="633"/>
        <end position="647"/>
    </location>
</feature>
<evidence type="ECO:0008006" key="4">
    <source>
        <dbReference type="Google" id="ProtNLM"/>
    </source>
</evidence>
<evidence type="ECO:0000313" key="3">
    <source>
        <dbReference type="Proteomes" id="UP001286456"/>
    </source>
</evidence>
<evidence type="ECO:0000313" key="2">
    <source>
        <dbReference type="EMBL" id="KAK3320713.1"/>
    </source>
</evidence>
<protein>
    <recommendedName>
        <fullName evidence="4">F-box domain-containing protein</fullName>
    </recommendedName>
</protein>
<keyword evidence="3" id="KW-1185">Reference proteome</keyword>
<feature type="region of interest" description="Disordered" evidence="1">
    <location>
        <begin position="600"/>
        <end position="667"/>
    </location>
</feature>
<dbReference type="AlphaFoldDB" id="A0AAE0I8S9"/>
<comment type="caution">
    <text evidence="2">The sequence shown here is derived from an EMBL/GenBank/DDBJ whole genome shotgun (WGS) entry which is preliminary data.</text>
</comment>
<dbReference type="SUPFAM" id="SSF52047">
    <property type="entry name" value="RNI-like"/>
    <property type="match status" value="1"/>
</dbReference>
<dbReference type="Proteomes" id="UP001286456">
    <property type="component" value="Unassembled WGS sequence"/>
</dbReference>
<feature type="compositionally biased region" description="Low complexity" evidence="1">
    <location>
        <begin position="600"/>
        <end position="613"/>
    </location>
</feature>
<evidence type="ECO:0000256" key="1">
    <source>
        <dbReference type="SAM" id="MobiDB-lite"/>
    </source>
</evidence>
<sequence>MQMQMQLQMEHPPSYQDAIRRLDWLEIVAPYVSARELARLCRVSKRFYHQFAPRLWNDALPLARQLGLQRDDGHEWSVLEHLDGLRAATRLLIATLDLRGFGMDVQDFFFGGKDRSRSLRRLSSTFPNLRCILLDDNQKIDVAQLASPEEPGSLAAPTFQGPMLLSMARCRTELPKNFFESLYLKHIIYLDVSDMPGALGLVLVQSPTGPQLTLPDLRILKTQNRELGDLTAFQLLGRKQLWSLDLSRNRITDRLIDLMCEMLFDAGIPRPSSETHFDVEGALSYPLEGGNGFYGRFGFIKESEWSATFSHPERYIADAPLYLQDYYGIPRPFARLDGRVKIKDDSADSIKTILSVGWGCTIPSVDDVRALDVCRHEAGITHLYLNQTNVSASALARLVRTLSGQLERLECDSPLLVSGNLREGFLPPRWIPRTARLSGILGLAHTFRPVISSNLQVLRMHHSLVTQLPSLEATNLSTLENLWLAETFLLPRAELAYPQSFVPDMNPRLRSLTLARIPRYSTGRLISKLVRFLKLAAAQEQAIQETAVSARRGPTKLLGLRHIRLEFEPETREGLTNYTDAASLLEMSPTEFSFYSDWKSSPASTPTLTPSTTGNAPPASAKQLPDDVNGACANNNASASASRRALSPPSPAPPPHESDSVRLEPFPPTETRYTYLPCVGTWKNGTQFTVPVWTGSGTTTDSAPISRQQQTQHPKSVVVDEYTRLLRKHPALRTNVQPASPCHVAAGVPPGSYIFAAAWEAVLAPPDMRHPTREELEGMHDVVAAIKAYRAGTRRAYEMAQKLKGVSGVKLGEPPHSHWTGRLEVSMRVVEEGDLSGKLWQ</sequence>
<accession>A0AAE0I8S9</accession>